<dbReference type="AlphaFoldDB" id="A0A125DME4"/>
<dbReference type="RefSeq" id="WP_060192517.1">
    <property type="nucleotide sequence ID" value="NZ_LPHD01000049.1"/>
</dbReference>
<dbReference type="EMBL" id="LPHD01000049">
    <property type="protein sequence ID" value="KWA84120.1"/>
    <property type="molecule type" value="Genomic_DNA"/>
</dbReference>
<proteinExistence type="predicted"/>
<sequence length="173" mass="19672">MSTKIYQGFRLATDSLAEANRIINGFRPWVTEQSEKLFDTFIENLTKKGDSAAEAHNKWQDYREQIRKTGRRVPPVDTDFNVVLIPSGGVMLGVVYTEHPDWYAAWCVHEGVEEFGYWDNDDTLPDGVDEAQWEARKQAWSVLTGAPVCMQGFSIELVSPHGPLAKPWREKLA</sequence>
<evidence type="ECO:0000313" key="1">
    <source>
        <dbReference type="EMBL" id="KWA84120.1"/>
    </source>
</evidence>
<reference evidence="1 2" key="1">
    <citation type="submission" date="2015-11" db="EMBL/GenBank/DDBJ databases">
        <title>Expanding the genomic diversity of Burkholderia species for the development of highly accurate diagnostics.</title>
        <authorList>
            <person name="Sahl J."/>
            <person name="Keim P."/>
            <person name="Wagner D."/>
        </authorList>
    </citation>
    <scope>NUCLEOTIDE SEQUENCE [LARGE SCALE GENOMIC DNA]</scope>
    <source>
        <strain evidence="1 2">MSMB2087WGS</strain>
    </source>
</reference>
<dbReference type="Proteomes" id="UP000060630">
    <property type="component" value="Unassembled WGS sequence"/>
</dbReference>
<accession>A0A125DME4</accession>
<gene>
    <name evidence="1" type="ORF">WL29_22405</name>
</gene>
<comment type="caution">
    <text evidence="1">The sequence shown here is derived from an EMBL/GenBank/DDBJ whole genome shotgun (WGS) entry which is preliminary data.</text>
</comment>
<organism evidence="1 2">
    <name type="scientific">Burkholderia ubonensis</name>
    <dbReference type="NCBI Taxonomy" id="101571"/>
    <lineage>
        <taxon>Bacteria</taxon>
        <taxon>Pseudomonadati</taxon>
        <taxon>Pseudomonadota</taxon>
        <taxon>Betaproteobacteria</taxon>
        <taxon>Burkholderiales</taxon>
        <taxon>Burkholderiaceae</taxon>
        <taxon>Burkholderia</taxon>
        <taxon>Burkholderia cepacia complex</taxon>
    </lineage>
</organism>
<protein>
    <submittedName>
        <fullName evidence="1">Uncharacterized protein</fullName>
    </submittedName>
</protein>
<name>A0A125DME4_9BURK</name>
<evidence type="ECO:0000313" key="2">
    <source>
        <dbReference type="Proteomes" id="UP000060630"/>
    </source>
</evidence>